<protein>
    <submittedName>
        <fullName evidence="1">Uncharacterized protein</fullName>
    </submittedName>
</protein>
<proteinExistence type="predicted"/>
<evidence type="ECO:0000313" key="1">
    <source>
        <dbReference type="EMBL" id="KAJ1185581.1"/>
    </source>
</evidence>
<keyword evidence="2" id="KW-1185">Reference proteome</keyword>
<dbReference type="Proteomes" id="UP001066276">
    <property type="component" value="Chromosome 3_1"/>
</dbReference>
<gene>
    <name evidence="1" type="ORF">NDU88_002373</name>
</gene>
<sequence>MDEFESDALCVDLPADDDENFDEYVFDLQQDEDFLEECEDVQKSGNAKAGLMAERIKAVLMKIRPKLGDMAEKEVSKEAKE</sequence>
<evidence type="ECO:0000313" key="2">
    <source>
        <dbReference type="Proteomes" id="UP001066276"/>
    </source>
</evidence>
<name>A0AAV7UAB8_PLEWA</name>
<comment type="caution">
    <text evidence="1">The sequence shown here is derived from an EMBL/GenBank/DDBJ whole genome shotgun (WGS) entry which is preliminary data.</text>
</comment>
<organism evidence="1 2">
    <name type="scientific">Pleurodeles waltl</name>
    <name type="common">Iberian ribbed newt</name>
    <dbReference type="NCBI Taxonomy" id="8319"/>
    <lineage>
        <taxon>Eukaryota</taxon>
        <taxon>Metazoa</taxon>
        <taxon>Chordata</taxon>
        <taxon>Craniata</taxon>
        <taxon>Vertebrata</taxon>
        <taxon>Euteleostomi</taxon>
        <taxon>Amphibia</taxon>
        <taxon>Batrachia</taxon>
        <taxon>Caudata</taxon>
        <taxon>Salamandroidea</taxon>
        <taxon>Salamandridae</taxon>
        <taxon>Pleurodelinae</taxon>
        <taxon>Pleurodeles</taxon>
    </lineage>
</organism>
<reference evidence="1" key="1">
    <citation type="journal article" date="2022" name="bioRxiv">
        <title>Sequencing and chromosome-scale assembly of the giantPleurodeles waltlgenome.</title>
        <authorList>
            <person name="Brown T."/>
            <person name="Elewa A."/>
            <person name="Iarovenko S."/>
            <person name="Subramanian E."/>
            <person name="Araus A.J."/>
            <person name="Petzold A."/>
            <person name="Susuki M."/>
            <person name="Suzuki K.-i.T."/>
            <person name="Hayashi T."/>
            <person name="Toyoda A."/>
            <person name="Oliveira C."/>
            <person name="Osipova E."/>
            <person name="Leigh N.D."/>
            <person name="Simon A."/>
            <person name="Yun M.H."/>
        </authorList>
    </citation>
    <scope>NUCLEOTIDE SEQUENCE</scope>
    <source>
        <strain evidence="1">20211129_DDA</strain>
        <tissue evidence="1">Liver</tissue>
    </source>
</reference>
<accession>A0AAV7UAB8</accession>
<dbReference type="AlphaFoldDB" id="A0AAV7UAB8"/>
<dbReference type="EMBL" id="JANPWB010000005">
    <property type="protein sequence ID" value="KAJ1185581.1"/>
    <property type="molecule type" value="Genomic_DNA"/>
</dbReference>